<dbReference type="AlphaFoldDB" id="A0A9N9E920"/>
<feature type="non-terminal residue" evidence="2">
    <location>
        <position position="1"/>
    </location>
</feature>
<evidence type="ECO:0000313" key="2">
    <source>
        <dbReference type="EMBL" id="CAG8664738.1"/>
    </source>
</evidence>
<protein>
    <submittedName>
        <fullName evidence="2">4646_t:CDS:1</fullName>
    </submittedName>
</protein>
<reference evidence="2" key="1">
    <citation type="submission" date="2021-06" db="EMBL/GenBank/DDBJ databases">
        <authorList>
            <person name="Kallberg Y."/>
            <person name="Tangrot J."/>
            <person name="Rosling A."/>
        </authorList>
    </citation>
    <scope>NUCLEOTIDE SEQUENCE</scope>
    <source>
        <strain evidence="2">FL130A</strain>
    </source>
</reference>
<comment type="caution">
    <text evidence="2">The sequence shown here is derived from an EMBL/GenBank/DDBJ whole genome shotgun (WGS) entry which is preliminary data.</text>
</comment>
<feature type="compositionally biased region" description="Basic and acidic residues" evidence="1">
    <location>
        <begin position="16"/>
        <end position="43"/>
    </location>
</feature>
<sequence>MQIDSEMHYESTSGKVRREYGSNDSCDHVIDRGRMEDPSVGRH</sequence>
<keyword evidence="3" id="KW-1185">Reference proteome</keyword>
<name>A0A9N9E920_9GLOM</name>
<proteinExistence type="predicted"/>
<dbReference type="Proteomes" id="UP000789508">
    <property type="component" value="Unassembled WGS sequence"/>
</dbReference>
<accession>A0A9N9E920</accession>
<feature type="region of interest" description="Disordered" evidence="1">
    <location>
        <begin position="1"/>
        <end position="43"/>
    </location>
</feature>
<dbReference type="EMBL" id="CAJVPS010011430">
    <property type="protein sequence ID" value="CAG8664738.1"/>
    <property type="molecule type" value="Genomic_DNA"/>
</dbReference>
<organism evidence="2 3">
    <name type="scientific">Ambispora leptoticha</name>
    <dbReference type="NCBI Taxonomy" id="144679"/>
    <lineage>
        <taxon>Eukaryota</taxon>
        <taxon>Fungi</taxon>
        <taxon>Fungi incertae sedis</taxon>
        <taxon>Mucoromycota</taxon>
        <taxon>Glomeromycotina</taxon>
        <taxon>Glomeromycetes</taxon>
        <taxon>Archaeosporales</taxon>
        <taxon>Ambisporaceae</taxon>
        <taxon>Ambispora</taxon>
    </lineage>
</organism>
<evidence type="ECO:0000313" key="3">
    <source>
        <dbReference type="Proteomes" id="UP000789508"/>
    </source>
</evidence>
<gene>
    <name evidence="2" type="ORF">ALEPTO_LOCUS10421</name>
</gene>
<evidence type="ECO:0000256" key="1">
    <source>
        <dbReference type="SAM" id="MobiDB-lite"/>
    </source>
</evidence>